<reference evidence="1 2" key="1">
    <citation type="submission" date="2021-08" db="EMBL/GenBank/DDBJ databases">
        <title>Lysobacter sp. strain CJ11 Genome sequencing and assembly.</title>
        <authorList>
            <person name="Kim I."/>
        </authorList>
    </citation>
    <scope>NUCLEOTIDE SEQUENCE [LARGE SCALE GENOMIC DNA]</scope>
    <source>
        <strain evidence="1 2">CJ11</strain>
    </source>
</reference>
<dbReference type="RefSeq" id="WP_220380629.1">
    <property type="nucleotide sequence ID" value="NZ_CP080544.1"/>
</dbReference>
<protein>
    <submittedName>
        <fullName evidence="1">Polyhydroxyalkanoic acid system family protein</fullName>
    </submittedName>
</protein>
<organism evidence="1 2">
    <name type="scientific">Lysobacter soyae</name>
    <dbReference type="NCBI Taxonomy" id="2764185"/>
    <lineage>
        <taxon>Bacteria</taxon>
        <taxon>Pseudomonadati</taxon>
        <taxon>Pseudomonadota</taxon>
        <taxon>Gammaproteobacteria</taxon>
        <taxon>Lysobacterales</taxon>
        <taxon>Lysobacteraceae</taxon>
        <taxon>Lysobacter</taxon>
    </lineage>
</organism>
<evidence type="ECO:0000313" key="1">
    <source>
        <dbReference type="EMBL" id="QYR53824.1"/>
    </source>
</evidence>
<dbReference type="EMBL" id="CP080544">
    <property type="protein sequence ID" value="QYR53824.1"/>
    <property type="molecule type" value="Genomic_DNA"/>
</dbReference>
<evidence type="ECO:0000313" key="2">
    <source>
        <dbReference type="Proteomes" id="UP000824755"/>
    </source>
</evidence>
<dbReference type="Proteomes" id="UP000824755">
    <property type="component" value="Chromosome"/>
</dbReference>
<keyword evidence="2" id="KW-1185">Reference proteome</keyword>
<dbReference type="NCBIfam" id="TIGR02610">
    <property type="entry name" value="PHA_gran_rgn"/>
    <property type="match status" value="1"/>
</dbReference>
<gene>
    <name evidence="1" type="ORF">H8L67_04955</name>
</gene>
<dbReference type="Pfam" id="PF09650">
    <property type="entry name" value="PHA_gran_rgn"/>
    <property type="match status" value="1"/>
</dbReference>
<sequence length="90" mass="10089">MAHIHLRHAHPLDDAKARKAIDEIAKKLSEKLGVVTQWEGNALNFQRTGVQGKITMHPGELEIDAKLGMLFSAMKGTVESELKRILKDKF</sequence>
<accession>A0ABX8WSK3</accession>
<dbReference type="InterPro" id="IPR013433">
    <property type="entry name" value="PHA_gran_rgn"/>
</dbReference>
<name>A0ABX8WSK3_9GAMM</name>
<proteinExistence type="predicted"/>